<dbReference type="AlphaFoldDB" id="A0A7K3S2V4"/>
<evidence type="ECO:0000313" key="2">
    <source>
        <dbReference type="EMBL" id="NEC21836.1"/>
    </source>
</evidence>
<dbReference type="EMBL" id="JAAGMP010001186">
    <property type="protein sequence ID" value="NEC21836.1"/>
    <property type="molecule type" value="Genomic_DNA"/>
</dbReference>
<evidence type="ECO:0000313" key="3">
    <source>
        <dbReference type="Proteomes" id="UP000469670"/>
    </source>
</evidence>
<proteinExistence type="predicted"/>
<name>A0A7K3S2V4_9ACTN</name>
<reference evidence="2 3" key="1">
    <citation type="submission" date="2020-01" db="EMBL/GenBank/DDBJ databases">
        <title>Insect and environment-associated Actinomycetes.</title>
        <authorList>
            <person name="Currrie C."/>
            <person name="Chevrette M."/>
            <person name="Carlson C."/>
            <person name="Stubbendieck R."/>
            <person name="Wendt-Pienkowski E."/>
        </authorList>
    </citation>
    <scope>NUCLEOTIDE SEQUENCE [LARGE SCALE GENOMIC DNA]</scope>
    <source>
        <strain evidence="2 3">SID7590</strain>
    </source>
</reference>
<dbReference type="Proteomes" id="UP000469670">
    <property type="component" value="Unassembled WGS sequence"/>
</dbReference>
<organism evidence="2 3">
    <name type="scientific">Streptomyces parvus</name>
    <dbReference type="NCBI Taxonomy" id="66428"/>
    <lineage>
        <taxon>Bacteria</taxon>
        <taxon>Bacillati</taxon>
        <taxon>Actinomycetota</taxon>
        <taxon>Actinomycetes</taxon>
        <taxon>Kitasatosporales</taxon>
        <taxon>Streptomycetaceae</taxon>
        <taxon>Streptomyces</taxon>
    </lineage>
</organism>
<evidence type="ECO:0000256" key="1">
    <source>
        <dbReference type="SAM" id="MobiDB-lite"/>
    </source>
</evidence>
<feature type="compositionally biased region" description="Polar residues" evidence="1">
    <location>
        <begin position="1"/>
        <end position="11"/>
    </location>
</feature>
<comment type="caution">
    <text evidence="2">The sequence shown here is derived from an EMBL/GenBank/DDBJ whole genome shotgun (WGS) entry which is preliminary data.</text>
</comment>
<dbReference type="RefSeq" id="WP_164206176.1">
    <property type="nucleotide sequence ID" value="NZ_JAAGMP010001186.1"/>
</dbReference>
<feature type="region of interest" description="Disordered" evidence="1">
    <location>
        <begin position="1"/>
        <end position="20"/>
    </location>
</feature>
<accession>A0A7K3S2V4</accession>
<sequence length="140" mass="15089">MLTAYLSSANRASPEPDSYTTDAKADLMERLLRHLEADWRPERTALNPTGGGEFHIAARPGAEITRLVVTCDGSGHIIVQRSADASPPRASVHHCGAKADKVTRIELTPTDSVTITLSNSTVQVLWGTRKVTTVEGQQPS</sequence>
<protein>
    <submittedName>
        <fullName evidence="2">Uncharacterized protein</fullName>
    </submittedName>
</protein>
<gene>
    <name evidence="2" type="ORF">G3I50_26860</name>
</gene>